<dbReference type="EMBL" id="NKXS01009237">
    <property type="protein sequence ID" value="PIM97701.1"/>
    <property type="molecule type" value="Genomic_DNA"/>
</dbReference>
<evidence type="ECO:0000259" key="5">
    <source>
        <dbReference type="PROSITE" id="PS50600"/>
    </source>
</evidence>
<evidence type="ECO:0000313" key="7">
    <source>
        <dbReference type="Proteomes" id="UP000231279"/>
    </source>
</evidence>
<dbReference type="STRING" id="429701.A0A2G9FXP5"/>
<name>A0A2G9FXP5_9LAMI</name>
<evidence type="ECO:0000256" key="4">
    <source>
        <dbReference type="SAM" id="MobiDB-lite"/>
    </source>
</evidence>
<accession>A0A2G9FXP5</accession>
<evidence type="ECO:0000256" key="1">
    <source>
        <dbReference type="ARBA" id="ARBA00005234"/>
    </source>
</evidence>
<comment type="similarity">
    <text evidence="1">Belongs to the peptidase C48 family.</text>
</comment>
<dbReference type="GO" id="GO:0006508">
    <property type="term" value="P:proteolysis"/>
    <property type="evidence" value="ECO:0007669"/>
    <property type="project" value="UniProtKB-KW"/>
</dbReference>
<organism evidence="6 7">
    <name type="scientific">Handroanthus impetiginosus</name>
    <dbReference type="NCBI Taxonomy" id="429701"/>
    <lineage>
        <taxon>Eukaryota</taxon>
        <taxon>Viridiplantae</taxon>
        <taxon>Streptophyta</taxon>
        <taxon>Embryophyta</taxon>
        <taxon>Tracheophyta</taxon>
        <taxon>Spermatophyta</taxon>
        <taxon>Magnoliopsida</taxon>
        <taxon>eudicotyledons</taxon>
        <taxon>Gunneridae</taxon>
        <taxon>Pentapetalae</taxon>
        <taxon>asterids</taxon>
        <taxon>lamiids</taxon>
        <taxon>Lamiales</taxon>
        <taxon>Bignoniaceae</taxon>
        <taxon>Crescentiina</taxon>
        <taxon>Tabebuia alliance</taxon>
        <taxon>Handroanthus</taxon>
    </lineage>
</organism>
<evidence type="ECO:0000256" key="2">
    <source>
        <dbReference type="ARBA" id="ARBA00022670"/>
    </source>
</evidence>
<gene>
    <name evidence="6" type="ORF">CDL12_29826</name>
</gene>
<keyword evidence="3 6" id="KW-0378">Hydrolase</keyword>
<dbReference type="GO" id="GO:0008234">
    <property type="term" value="F:cysteine-type peptidase activity"/>
    <property type="evidence" value="ECO:0007669"/>
    <property type="project" value="InterPro"/>
</dbReference>
<dbReference type="InterPro" id="IPR003653">
    <property type="entry name" value="Peptidase_C48_C"/>
</dbReference>
<reference evidence="7" key="1">
    <citation type="journal article" date="2018" name="Gigascience">
        <title>Genome assembly of the Pink Ipe (Handroanthus impetiginosus, Bignoniaceae), a highly valued, ecologically keystone Neotropical timber forest tree.</title>
        <authorList>
            <person name="Silva-Junior O.B."/>
            <person name="Grattapaglia D."/>
            <person name="Novaes E."/>
            <person name="Collevatti R.G."/>
        </authorList>
    </citation>
    <scope>NUCLEOTIDE SEQUENCE [LARGE SCALE GENOMIC DNA]</scope>
    <source>
        <strain evidence="7">cv. UFG-1</strain>
    </source>
</reference>
<dbReference type="Pfam" id="PF02902">
    <property type="entry name" value="Peptidase_C48"/>
    <property type="match status" value="1"/>
</dbReference>
<dbReference type="InterPro" id="IPR038765">
    <property type="entry name" value="Papain-like_cys_pep_sf"/>
</dbReference>
<proteinExistence type="inferred from homology"/>
<feature type="region of interest" description="Disordered" evidence="4">
    <location>
        <begin position="428"/>
        <end position="476"/>
    </location>
</feature>
<dbReference type="PROSITE" id="PS50600">
    <property type="entry name" value="ULP_PROTEASE"/>
    <property type="match status" value="1"/>
</dbReference>
<feature type="compositionally biased region" description="Basic and acidic residues" evidence="4">
    <location>
        <begin position="339"/>
        <end position="348"/>
    </location>
</feature>
<sequence length="476" mass="53208">MDKDPSSAFDGKAAFQRVRKWTRKVNLLEKDFIFIPVNYNYHWSLIVICYFGEVGSYEDAEDNNSVKVPCILHMDSFRGSHLGLKDLIQSYLWEEWKERQKGSCDELYSKFRNLKFIPLELPQQQNAYDCGLFLLHYVELFLEDIPANFNIYKIASSSKFLQADWFPPVEASLKRAHIERLIKGLLDTQSKDGSPSGGSGRHCSPEGLNSHENDVPVSVENGPFRGFGESSLCEVSQGIEMTLLPASTITSTECTRTSGLVLKELFKQASTSESFNDAPWGALESREPLHEFKKPVPLTEEEVEASECFVPTELAEPVFQHLDGVNPDPPVFPYTSGDFRLEPVHEPSSDDVNSSPVTSGELLSAEETHKLVNISDQSHDSFFLKNIPEEPNLSQANHVPSAICPAFASGDNLDVPETEKMYQDGEAHLPTLTSNSSPMSPSQGNEELVPESDEQHVAKRMKITPADDNLPNDLHL</sequence>
<feature type="domain" description="Ubiquitin-like protease family profile" evidence="5">
    <location>
        <begin position="1"/>
        <end position="141"/>
    </location>
</feature>
<dbReference type="SUPFAM" id="SSF54001">
    <property type="entry name" value="Cysteine proteinases"/>
    <property type="match status" value="1"/>
</dbReference>
<protein>
    <submittedName>
        <fullName evidence="6">Ulp1 peptidase</fullName>
        <ecNumber evidence="6">3.4.22.68</ecNumber>
    </submittedName>
</protein>
<dbReference type="EC" id="3.4.22.68" evidence="6"/>
<feature type="compositionally biased region" description="Polar residues" evidence="4">
    <location>
        <begin position="431"/>
        <end position="445"/>
    </location>
</feature>
<keyword evidence="2" id="KW-0645">Protease</keyword>
<dbReference type="PANTHER" id="PTHR47764:SF2">
    <property type="entry name" value="UBIQUITIN-LIKE PROTEASE FAMILY PROFILE DOMAIN-CONTAINING PROTEIN"/>
    <property type="match status" value="1"/>
</dbReference>
<dbReference type="Proteomes" id="UP000231279">
    <property type="component" value="Unassembled WGS sequence"/>
</dbReference>
<dbReference type="OrthoDB" id="442460at2759"/>
<keyword evidence="7" id="KW-1185">Reference proteome</keyword>
<dbReference type="PANTHER" id="PTHR47764">
    <property type="entry name" value="UBIQUITIN-LIKE-SPECIFIC PROTEASE 2B-RELATED"/>
    <property type="match status" value="1"/>
</dbReference>
<feature type="region of interest" description="Disordered" evidence="4">
    <location>
        <begin position="339"/>
        <end position="359"/>
    </location>
</feature>
<feature type="region of interest" description="Disordered" evidence="4">
    <location>
        <begin position="188"/>
        <end position="215"/>
    </location>
</feature>
<dbReference type="Gene3D" id="3.40.395.10">
    <property type="entry name" value="Adenoviral Proteinase, Chain A"/>
    <property type="match status" value="1"/>
</dbReference>
<comment type="caution">
    <text evidence="6">The sequence shown here is derived from an EMBL/GenBank/DDBJ whole genome shotgun (WGS) entry which is preliminary data.</text>
</comment>
<evidence type="ECO:0000256" key="3">
    <source>
        <dbReference type="ARBA" id="ARBA00022801"/>
    </source>
</evidence>
<evidence type="ECO:0000313" key="6">
    <source>
        <dbReference type="EMBL" id="PIM97701.1"/>
    </source>
</evidence>
<dbReference type="AlphaFoldDB" id="A0A2G9FXP5"/>